<accession>A0A2P2PQW7</accession>
<evidence type="ECO:0000313" key="1">
    <source>
        <dbReference type="EMBL" id="MBX57128.1"/>
    </source>
</evidence>
<protein>
    <submittedName>
        <fullName evidence="1">Uncharacterized protein</fullName>
    </submittedName>
</protein>
<dbReference type="AlphaFoldDB" id="A0A2P2PQW7"/>
<name>A0A2P2PQW7_RHIMU</name>
<proteinExistence type="predicted"/>
<organism evidence="1">
    <name type="scientific">Rhizophora mucronata</name>
    <name type="common">Asiatic mangrove</name>
    <dbReference type="NCBI Taxonomy" id="61149"/>
    <lineage>
        <taxon>Eukaryota</taxon>
        <taxon>Viridiplantae</taxon>
        <taxon>Streptophyta</taxon>
        <taxon>Embryophyta</taxon>
        <taxon>Tracheophyta</taxon>
        <taxon>Spermatophyta</taxon>
        <taxon>Magnoliopsida</taxon>
        <taxon>eudicotyledons</taxon>
        <taxon>Gunneridae</taxon>
        <taxon>Pentapetalae</taxon>
        <taxon>rosids</taxon>
        <taxon>fabids</taxon>
        <taxon>Malpighiales</taxon>
        <taxon>Rhizophoraceae</taxon>
        <taxon>Rhizophora</taxon>
    </lineage>
</organism>
<sequence length="24" mass="2761">MALLHVKNFSNLDLAAYHSVNQFK</sequence>
<dbReference type="EMBL" id="GGEC01076644">
    <property type="protein sequence ID" value="MBX57128.1"/>
    <property type="molecule type" value="Transcribed_RNA"/>
</dbReference>
<reference evidence="1" key="1">
    <citation type="submission" date="2018-02" db="EMBL/GenBank/DDBJ databases">
        <title>Rhizophora mucronata_Transcriptome.</title>
        <authorList>
            <person name="Meera S.P."/>
            <person name="Sreeshan A."/>
            <person name="Augustine A."/>
        </authorList>
    </citation>
    <scope>NUCLEOTIDE SEQUENCE</scope>
    <source>
        <tissue evidence="1">Leaf</tissue>
    </source>
</reference>